<protein>
    <recommendedName>
        <fullName evidence="9">Alpha-amylase domain-containing protein</fullName>
    </recommendedName>
</protein>
<proteinExistence type="predicted"/>
<evidence type="ECO:0000256" key="2">
    <source>
        <dbReference type="ARBA" id="ARBA00022723"/>
    </source>
</evidence>
<comment type="cofactor">
    <cofactor evidence="1">
        <name>Ca(2+)</name>
        <dbReference type="ChEBI" id="CHEBI:29108"/>
    </cofactor>
</comment>
<feature type="domain" description="Alpha-amylase" evidence="9">
    <location>
        <begin position="9"/>
        <end position="47"/>
    </location>
</feature>
<dbReference type="Gene3D" id="2.60.40.1180">
    <property type="entry name" value="Golgi alpha-mannosidase II"/>
    <property type="match status" value="1"/>
</dbReference>
<feature type="signal peptide" evidence="8">
    <location>
        <begin position="1"/>
        <end position="19"/>
    </location>
</feature>
<keyword evidence="11" id="KW-1185">Reference proteome</keyword>
<dbReference type="EMBL" id="NBSH01000001">
    <property type="protein sequence ID" value="ORX41301.1"/>
    <property type="molecule type" value="Genomic_DNA"/>
</dbReference>
<name>A0A1Y1UTF8_9TREE</name>
<reference evidence="10 11" key="1">
    <citation type="submission" date="2017-03" db="EMBL/GenBank/DDBJ databases">
        <title>Widespread Adenine N6-methylation of Active Genes in Fungi.</title>
        <authorList>
            <consortium name="DOE Joint Genome Institute"/>
            <person name="Mondo S.J."/>
            <person name="Dannebaum R.O."/>
            <person name="Kuo R.C."/>
            <person name="Louie K.B."/>
            <person name="Bewick A.J."/>
            <person name="Labutti K."/>
            <person name="Haridas S."/>
            <person name="Kuo A."/>
            <person name="Salamov A."/>
            <person name="Ahrendt S.R."/>
            <person name="Lau R."/>
            <person name="Bowen B.P."/>
            <person name="Lipzen A."/>
            <person name="Sullivan W."/>
            <person name="Andreopoulos W.B."/>
            <person name="Clum A."/>
            <person name="Lindquist E."/>
            <person name="Daum C."/>
            <person name="Northen T.R."/>
            <person name="Ramamoorthy G."/>
            <person name="Schmitz R.J."/>
            <person name="Gryganskyi A."/>
            <person name="Culley D."/>
            <person name="Magnuson J."/>
            <person name="James T.Y."/>
            <person name="O'Malley M.A."/>
            <person name="Stajich J.E."/>
            <person name="Spatafora J.W."/>
            <person name="Visel A."/>
            <person name="Grigoriev I.V."/>
        </authorList>
    </citation>
    <scope>NUCLEOTIDE SEQUENCE [LARGE SCALE GENOMIC DNA]</scope>
    <source>
        <strain evidence="10 11">NRRL Y-17943</strain>
    </source>
</reference>
<organism evidence="10 11">
    <name type="scientific">Kockovaella imperatae</name>
    <dbReference type="NCBI Taxonomy" id="4999"/>
    <lineage>
        <taxon>Eukaryota</taxon>
        <taxon>Fungi</taxon>
        <taxon>Dikarya</taxon>
        <taxon>Basidiomycota</taxon>
        <taxon>Agaricomycotina</taxon>
        <taxon>Tremellomycetes</taxon>
        <taxon>Tremellales</taxon>
        <taxon>Cuniculitremaceae</taxon>
        <taxon>Kockovaella</taxon>
    </lineage>
</organism>
<dbReference type="Pfam" id="PF09260">
    <property type="entry name" value="A_amylase_dom_C"/>
    <property type="match status" value="1"/>
</dbReference>
<comment type="caution">
    <text evidence="10">The sequence shown here is derived from an EMBL/GenBank/DDBJ whole genome shotgun (WGS) entry which is preliminary data.</text>
</comment>
<keyword evidence="4" id="KW-0106">Calcium</keyword>
<keyword evidence="6" id="KW-0326">Glycosidase</keyword>
<evidence type="ECO:0000256" key="8">
    <source>
        <dbReference type="SAM" id="SignalP"/>
    </source>
</evidence>
<evidence type="ECO:0000313" key="10">
    <source>
        <dbReference type="EMBL" id="ORX41301.1"/>
    </source>
</evidence>
<feature type="chain" id="PRO_5013141402" description="Alpha-amylase domain-containing protein" evidence="8">
    <location>
        <begin position="20"/>
        <end position="195"/>
    </location>
</feature>
<keyword evidence="3" id="KW-0378">Hydrolase</keyword>
<sequence length="195" mass="18714">MIPANMFLSLLSCKTFSVAQDTSLSVTWTSGEPFVFVSTDTVSSSGLSAAAPSSVAESLTPSASFSDGQGRSTTPSGTGSDPQTLSASFSNGNGQSMTSSDAGSSPQSIAGTAPTIVQGSSPSSTSRLNTAIGAGNAAQPGASSGSPIGGGGGDQPDSDGTNPDIGGTGAGVTQVAFAGHAIAMAVVFVSGLVVI</sequence>
<evidence type="ECO:0000256" key="7">
    <source>
        <dbReference type="SAM" id="MobiDB-lite"/>
    </source>
</evidence>
<dbReference type="RefSeq" id="XP_021874980.1">
    <property type="nucleotide sequence ID" value="XM_022013017.1"/>
</dbReference>
<keyword evidence="2" id="KW-0479">Metal-binding</keyword>
<dbReference type="GO" id="GO:0005509">
    <property type="term" value="F:calcium ion binding"/>
    <property type="evidence" value="ECO:0007669"/>
    <property type="project" value="InterPro"/>
</dbReference>
<evidence type="ECO:0000256" key="5">
    <source>
        <dbReference type="ARBA" id="ARBA00023277"/>
    </source>
</evidence>
<dbReference type="InterPro" id="IPR013780">
    <property type="entry name" value="Glyco_hydro_b"/>
</dbReference>
<keyword evidence="5" id="KW-0119">Carbohydrate metabolism</keyword>
<accession>A0A1Y1UTF8</accession>
<feature type="compositionally biased region" description="Polar residues" evidence="7">
    <location>
        <begin position="59"/>
        <end position="129"/>
    </location>
</feature>
<evidence type="ECO:0000259" key="9">
    <source>
        <dbReference type="Pfam" id="PF09260"/>
    </source>
</evidence>
<dbReference type="GO" id="GO:0016052">
    <property type="term" value="P:carbohydrate catabolic process"/>
    <property type="evidence" value="ECO:0007669"/>
    <property type="project" value="InterPro"/>
</dbReference>
<feature type="region of interest" description="Disordered" evidence="7">
    <location>
        <begin position="59"/>
        <end position="167"/>
    </location>
</feature>
<evidence type="ECO:0000256" key="3">
    <source>
        <dbReference type="ARBA" id="ARBA00022801"/>
    </source>
</evidence>
<evidence type="ECO:0000313" key="11">
    <source>
        <dbReference type="Proteomes" id="UP000193218"/>
    </source>
</evidence>
<evidence type="ECO:0000256" key="4">
    <source>
        <dbReference type="ARBA" id="ARBA00022837"/>
    </source>
</evidence>
<evidence type="ECO:0000256" key="1">
    <source>
        <dbReference type="ARBA" id="ARBA00001913"/>
    </source>
</evidence>
<evidence type="ECO:0000256" key="6">
    <source>
        <dbReference type="ARBA" id="ARBA00023295"/>
    </source>
</evidence>
<keyword evidence="8" id="KW-0732">Signal</keyword>
<dbReference type="GO" id="GO:0004556">
    <property type="term" value="F:alpha-amylase activity"/>
    <property type="evidence" value="ECO:0007669"/>
    <property type="project" value="InterPro"/>
</dbReference>
<dbReference type="SUPFAM" id="SSF51011">
    <property type="entry name" value="Glycosyl hydrolase domain"/>
    <property type="match status" value="1"/>
</dbReference>
<dbReference type="AlphaFoldDB" id="A0A1Y1UTF8"/>
<dbReference type="GeneID" id="33554825"/>
<dbReference type="InterPro" id="IPR015340">
    <property type="entry name" value="A_amylase_C_dom"/>
</dbReference>
<dbReference type="InParanoid" id="A0A1Y1UTF8"/>
<dbReference type="Proteomes" id="UP000193218">
    <property type="component" value="Unassembled WGS sequence"/>
</dbReference>
<gene>
    <name evidence="10" type="ORF">BD324DRAFT_56125</name>
</gene>
<feature type="compositionally biased region" description="Low complexity" evidence="7">
    <location>
        <begin position="133"/>
        <end position="146"/>
    </location>
</feature>